<evidence type="ECO:0000256" key="5">
    <source>
        <dbReference type="SAM" id="MobiDB-lite"/>
    </source>
</evidence>
<dbReference type="AlphaFoldDB" id="A0A840IB02"/>
<evidence type="ECO:0000256" key="1">
    <source>
        <dbReference type="ARBA" id="ARBA00004141"/>
    </source>
</evidence>
<evidence type="ECO:0000256" key="2">
    <source>
        <dbReference type="ARBA" id="ARBA00022692"/>
    </source>
</evidence>
<evidence type="ECO:0000256" key="3">
    <source>
        <dbReference type="ARBA" id="ARBA00022989"/>
    </source>
</evidence>
<gene>
    <name evidence="8" type="ORF">BDZ31_000683</name>
</gene>
<evidence type="ECO:0000256" key="6">
    <source>
        <dbReference type="SAM" id="Phobius"/>
    </source>
</evidence>
<feature type="transmembrane region" description="Helical" evidence="6">
    <location>
        <begin position="45"/>
        <end position="64"/>
    </location>
</feature>
<comment type="caution">
    <text evidence="8">The sequence shown here is derived from an EMBL/GenBank/DDBJ whole genome shotgun (WGS) entry which is preliminary data.</text>
</comment>
<feature type="domain" description="Integral membrane bound transporter" evidence="7">
    <location>
        <begin position="35"/>
        <end position="157"/>
    </location>
</feature>
<evidence type="ECO:0000256" key="4">
    <source>
        <dbReference type="ARBA" id="ARBA00023136"/>
    </source>
</evidence>
<accession>A0A840IB02</accession>
<keyword evidence="4 6" id="KW-0472">Membrane</keyword>
<protein>
    <recommendedName>
        <fullName evidence="7">Integral membrane bound transporter domain-containing protein</fullName>
    </recommendedName>
</protein>
<feature type="transmembrane region" description="Helical" evidence="6">
    <location>
        <begin position="21"/>
        <end position="39"/>
    </location>
</feature>
<feature type="transmembrane region" description="Helical" evidence="6">
    <location>
        <begin position="99"/>
        <end position="132"/>
    </location>
</feature>
<evidence type="ECO:0000259" key="7">
    <source>
        <dbReference type="Pfam" id="PF13515"/>
    </source>
</evidence>
<sequence>MNSIARDRLRLRSRLDDVRRAGLAIVQAALAAGGAWLIATGLFGHARPFFAPIAAIICLGATYVERGRRTIELIVGVSLGIAIGDLLIAGIGVGTWQLMLVIALAMGAAVFLGGGPLLITQAGVSAILVVTLQPPTEGIYWGRVIDAFTGGLVGLAVSIALPVDPLALARRTVRPLLSELAATLDAVAQALADGDAAAGERALARARGLDAKAGAFHSAVLAAGETARLAPPRWRTRERVAQYAEADPQLDHAVRNTRVLARGALRALQLADHVPPEIPLALRELAAAVRGFDGALAGDAGVEGPRADALRAAARATLVLERTGNLSVSVLVGQVRSTAVDLLRALGLDGDEARRAVRLAARRAATEELEATAPTGEGPDRAVAP</sequence>
<name>A0A840IB02_9ACTN</name>
<keyword evidence="3 6" id="KW-1133">Transmembrane helix</keyword>
<dbReference type="GO" id="GO:0016020">
    <property type="term" value="C:membrane"/>
    <property type="evidence" value="ECO:0007669"/>
    <property type="project" value="UniProtKB-SubCell"/>
</dbReference>
<dbReference type="EMBL" id="JACHNU010000001">
    <property type="protein sequence ID" value="MBB4661110.1"/>
    <property type="molecule type" value="Genomic_DNA"/>
</dbReference>
<dbReference type="Pfam" id="PF13515">
    <property type="entry name" value="FUSC_2"/>
    <property type="match status" value="1"/>
</dbReference>
<dbReference type="Proteomes" id="UP000585272">
    <property type="component" value="Unassembled WGS sequence"/>
</dbReference>
<comment type="subcellular location">
    <subcellularLocation>
        <location evidence="1">Membrane</location>
        <topology evidence="1">Multi-pass membrane protein</topology>
    </subcellularLocation>
</comment>
<evidence type="ECO:0000313" key="8">
    <source>
        <dbReference type="EMBL" id="MBB4661110.1"/>
    </source>
</evidence>
<organism evidence="8 9">
    <name type="scientific">Conexibacter arvalis</name>
    <dbReference type="NCBI Taxonomy" id="912552"/>
    <lineage>
        <taxon>Bacteria</taxon>
        <taxon>Bacillati</taxon>
        <taxon>Actinomycetota</taxon>
        <taxon>Thermoleophilia</taxon>
        <taxon>Solirubrobacterales</taxon>
        <taxon>Conexibacteraceae</taxon>
        <taxon>Conexibacter</taxon>
    </lineage>
</organism>
<dbReference type="RefSeq" id="WP_221242797.1">
    <property type="nucleotide sequence ID" value="NZ_JACHNU010000001.1"/>
</dbReference>
<feature type="region of interest" description="Disordered" evidence="5">
    <location>
        <begin position="365"/>
        <end position="385"/>
    </location>
</feature>
<feature type="transmembrane region" description="Helical" evidence="6">
    <location>
        <begin position="144"/>
        <end position="163"/>
    </location>
</feature>
<keyword evidence="9" id="KW-1185">Reference proteome</keyword>
<proteinExistence type="predicted"/>
<keyword evidence="2 6" id="KW-0812">Transmembrane</keyword>
<evidence type="ECO:0000313" key="9">
    <source>
        <dbReference type="Proteomes" id="UP000585272"/>
    </source>
</evidence>
<feature type="transmembrane region" description="Helical" evidence="6">
    <location>
        <begin position="71"/>
        <end position="93"/>
    </location>
</feature>
<reference evidence="8 9" key="1">
    <citation type="submission" date="2020-08" db="EMBL/GenBank/DDBJ databases">
        <title>Genomic Encyclopedia of Archaeal and Bacterial Type Strains, Phase II (KMG-II): from individual species to whole genera.</title>
        <authorList>
            <person name="Goeker M."/>
        </authorList>
    </citation>
    <scope>NUCLEOTIDE SEQUENCE [LARGE SCALE GENOMIC DNA]</scope>
    <source>
        <strain evidence="8 9">DSM 23288</strain>
    </source>
</reference>
<dbReference type="InterPro" id="IPR049453">
    <property type="entry name" value="Memb_transporter_dom"/>
</dbReference>